<protein>
    <recommendedName>
        <fullName evidence="4">Tetratricopeptide repeat-containing protein</fullName>
    </recommendedName>
</protein>
<evidence type="ECO:0000313" key="3">
    <source>
        <dbReference type="Proteomes" id="UP000198779"/>
    </source>
</evidence>
<evidence type="ECO:0008006" key="4">
    <source>
        <dbReference type="Google" id="ProtNLM"/>
    </source>
</evidence>
<keyword evidence="1" id="KW-0812">Transmembrane</keyword>
<keyword evidence="1" id="KW-0472">Membrane</keyword>
<organism evidence="2 3">
    <name type="scientific">Prevotella communis</name>
    <dbReference type="NCBI Taxonomy" id="2913614"/>
    <lineage>
        <taxon>Bacteria</taxon>
        <taxon>Pseudomonadati</taxon>
        <taxon>Bacteroidota</taxon>
        <taxon>Bacteroidia</taxon>
        <taxon>Bacteroidales</taxon>
        <taxon>Prevotellaceae</taxon>
        <taxon>Prevotella</taxon>
    </lineage>
</organism>
<keyword evidence="3" id="KW-1185">Reference proteome</keyword>
<dbReference type="RefSeq" id="WP_091817165.1">
    <property type="nucleotide sequence ID" value="NZ_FNCQ01000007.1"/>
</dbReference>
<dbReference type="Proteomes" id="UP000198779">
    <property type="component" value="Unassembled WGS sequence"/>
</dbReference>
<keyword evidence="1" id="KW-1133">Transmembrane helix</keyword>
<sequence length="222" mass="25744">MENKDNSERIERFLREQMSPEENDAFLNDLKNDKDLREEAQMMVLMIKEMKEEQIKQSGKLTEDVLAEEKQANTARIISMVRWPLSIAAMFILIFGATLLWNRQSDTEILFNEYYQPYVVQGERGGDDDAIKEELANLYNKVGTEDDVTPIITRLQTIYDNILSNNVDYAEYIYYEKDIVKYLALAYIKNNDLDKAKSLLKPYAEDGDDEAAEVIKAIDSIK</sequence>
<name>A0A1G7WAF2_9BACT</name>
<dbReference type="STRING" id="645274.SAMN04487901_107114"/>
<dbReference type="EMBL" id="FNCQ01000007">
    <property type="protein sequence ID" value="SDG68922.1"/>
    <property type="molecule type" value="Genomic_DNA"/>
</dbReference>
<accession>A0A1G7WAF2</accession>
<feature type="transmembrane region" description="Helical" evidence="1">
    <location>
        <begin position="80"/>
        <end position="101"/>
    </location>
</feature>
<evidence type="ECO:0000313" key="2">
    <source>
        <dbReference type="EMBL" id="SDG68922.1"/>
    </source>
</evidence>
<gene>
    <name evidence="2" type="ORF">SAMN04487901_107114</name>
</gene>
<evidence type="ECO:0000256" key="1">
    <source>
        <dbReference type="SAM" id="Phobius"/>
    </source>
</evidence>
<proteinExistence type="predicted"/>
<reference evidence="3" key="1">
    <citation type="submission" date="2016-10" db="EMBL/GenBank/DDBJ databases">
        <authorList>
            <person name="Varghese N."/>
            <person name="Submissions S."/>
        </authorList>
    </citation>
    <scope>NUCLEOTIDE SEQUENCE [LARGE SCALE GENOMIC DNA]</scope>
    <source>
        <strain evidence="3">BP1-148</strain>
    </source>
</reference>
<dbReference type="AlphaFoldDB" id="A0A1G7WAF2"/>